<protein>
    <submittedName>
        <fullName evidence="1 3">Uncharacterized protein</fullName>
    </submittedName>
</protein>
<gene>
    <name evidence="1" type="ORF">SSLN_LOCUS10544</name>
</gene>
<name>A0A183T246_SCHSO</name>
<dbReference type="AlphaFoldDB" id="A0A183T246"/>
<evidence type="ECO:0000313" key="3">
    <source>
        <dbReference type="WBParaSite" id="SSLN_0001095501-mRNA-1"/>
    </source>
</evidence>
<keyword evidence="2" id="KW-1185">Reference proteome</keyword>
<evidence type="ECO:0000313" key="2">
    <source>
        <dbReference type="Proteomes" id="UP000275846"/>
    </source>
</evidence>
<sequence>MCWHRGGFRKSCLTGVSGHADGRIGDGSIDGCARRDRYVGIAVDSAFVDAHVTDQAHVVCECTGAPSAVELRAVTLCRGLRPWFASPHAMDSQVTEQANTRSANVEFVHLDLLREQIADIYVVIEPVLVLTVGVVVNIQGHGLDCVPQLAPEVIRGCVLIGDCEAGKPVGQLIAEIEMTKTHLGEDEPTIHPSVGSGDHLCHQKILLVSPPDKDIISHVPVSRPGLHPGRLLLHRKVEECCSLDLVE</sequence>
<proteinExistence type="predicted"/>
<dbReference type="WBParaSite" id="SSLN_0001095501-mRNA-1">
    <property type="protein sequence ID" value="SSLN_0001095501-mRNA-1"/>
    <property type="gene ID" value="SSLN_0001095501"/>
</dbReference>
<dbReference type="Proteomes" id="UP000275846">
    <property type="component" value="Unassembled WGS sequence"/>
</dbReference>
<dbReference type="EMBL" id="UYSU01035943">
    <property type="protein sequence ID" value="VDL96929.1"/>
    <property type="molecule type" value="Genomic_DNA"/>
</dbReference>
<reference evidence="3" key="1">
    <citation type="submission" date="2016-06" db="UniProtKB">
        <authorList>
            <consortium name="WormBaseParasite"/>
        </authorList>
    </citation>
    <scope>IDENTIFICATION</scope>
</reference>
<organism evidence="3">
    <name type="scientific">Schistocephalus solidus</name>
    <name type="common">Tapeworm</name>
    <dbReference type="NCBI Taxonomy" id="70667"/>
    <lineage>
        <taxon>Eukaryota</taxon>
        <taxon>Metazoa</taxon>
        <taxon>Spiralia</taxon>
        <taxon>Lophotrochozoa</taxon>
        <taxon>Platyhelminthes</taxon>
        <taxon>Cestoda</taxon>
        <taxon>Eucestoda</taxon>
        <taxon>Diphyllobothriidea</taxon>
        <taxon>Diphyllobothriidae</taxon>
        <taxon>Schistocephalus</taxon>
    </lineage>
</organism>
<evidence type="ECO:0000313" key="1">
    <source>
        <dbReference type="EMBL" id="VDL96929.1"/>
    </source>
</evidence>
<reference evidence="1 2" key="2">
    <citation type="submission" date="2018-11" db="EMBL/GenBank/DDBJ databases">
        <authorList>
            <consortium name="Pathogen Informatics"/>
        </authorList>
    </citation>
    <scope>NUCLEOTIDE SEQUENCE [LARGE SCALE GENOMIC DNA]</scope>
    <source>
        <strain evidence="1 2">NST_G2</strain>
    </source>
</reference>
<accession>A0A183T246</accession>